<evidence type="ECO:0000313" key="3">
    <source>
        <dbReference type="EMBL" id="OAQ74245.1"/>
    </source>
</evidence>
<accession>A0A179G8V7</accession>
<feature type="compositionally biased region" description="Low complexity" evidence="2">
    <location>
        <begin position="150"/>
        <end position="175"/>
    </location>
</feature>
<keyword evidence="1" id="KW-0175">Coiled coil</keyword>
<name>A0A179G8V7_METCM</name>
<protein>
    <submittedName>
        <fullName evidence="3">Uncharacterized protein</fullName>
    </submittedName>
</protein>
<evidence type="ECO:0000256" key="2">
    <source>
        <dbReference type="SAM" id="MobiDB-lite"/>
    </source>
</evidence>
<sequence length="210" mass="23647">MTAVQTARLAATVTPIPIRHHSTTFFELPLKKRKQRRILEEEERRRALLEAEEESRSEAWNYIIEFLEVSEWCDQMDQITVVYDAVPTMEELGAYGFLDEKEGTIACRRLFKAPVVWDELGHGLWKLLRSVADQKRAALEEVAKANPWNSASEASNSVASPRRSSSRRASQDSCATTMSGESVSPHASLSSSPARKGSVPRIFARITARR</sequence>
<comment type="caution">
    <text evidence="3">The sequence shown here is derived from an EMBL/GenBank/DDBJ whole genome shotgun (WGS) entry which is preliminary data.</text>
</comment>
<dbReference type="Proteomes" id="UP000078397">
    <property type="component" value="Unassembled WGS sequence"/>
</dbReference>
<feature type="compositionally biased region" description="Low complexity" evidence="2">
    <location>
        <begin position="182"/>
        <end position="194"/>
    </location>
</feature>
<reference evidence="3 4" key="1">
    <citation type="journal article" date="2016" name="PLoS Pathog.">
        <title>Biosynthesis of antibiotic leucinostatins in bio-control fungus Purpureocillium lilacinum and their inhibition on phytophthora revealed by genome mining.</title>
        <authorList>
            <person name="Wang G."/>
            <person name="Liu Z."/>
            <person name="Lin R."/>
            <person name="Li E."/>
            <person name="Mao Z."/>
            <person name="Ling J."/>
            <person name="Yang Y."/>
            <person name="Yin W.B."/>
            <person name="Xie B."/>
        </authorList>
    </citation>
    <scope>NUCLEOTIDE SEQUENCE [LARGE SCALE GENOMIC DNA]</scope>
    <source>
        <strain evidence="3">170</strain>
    </source>
</reference>
<evidence type="ECO:0000256" key="1">
    <source>
        <dbReference type="SAM" id="Coils"/>
    </source>
</evidence>
<dbReference type="GeneID" id="28854927"/>
<proteinExistence type="predicted"/>
<dbReference type="KEGG" id="pchm:VFPPC_13156"/>
<feature type="region of interest" description="Disordered" evidence="2">
    <location>
        <begin position="150"/>
        <end position="210"/>
    </location>
</feature>
<organism evidence="3 4">
    <name type="scientific">Pochonia chlamydosporia 170</name>
    <dbReference type="NCBI Taxonomy" id="1380566"/>
    <lineage>
        <taxon>Eukaryota</taxon>
        <taxon>Fungi</taxon>
        <taxon>Dikarya</taxon>
        <taxon>Ascomycota</taxon>
        <taxon>Pezizomycotina</taxon>
        <taxon>Sordariomycetes</taxon>
        <taxon>Hypocreomycetidae</taxon>
        <taxon>Hypocreales</taxon>
        <taxon>Clavicipitaceae</taxon>
        <taxon>Pochonia</taxon>
    </lineage>
</organism>
<keyword evidence="4" id="KW-1185">Reference proteome</keyword>
<dbReference type="AlphaFoldDB" id="A0A179G8V7"/>
<feature type="coiled-coil region" evidence="1">
    <location>
        <begin position="31"/>
        <end position="59"/>
    </location>
</feature>
<dbReference type="STRING" id="1380566.A0A179G8V7"/>
<evidence type="ECO:0000313" key="4">
    <source>
        <dbReference type="Proteomes" id="UP000078397"/>
    </source>
</evidence>
<dbReference type="RefSeq" id="XP_018150328.1">
    <property type="nucleotide sequence ID" value="XM_018290933.1"/>
</dbReference>
<dbReference type="OrthoDB" id="5230713at2759"/>
<gene>
    <name evidence="3" type="ORF">VFPPC_13156</name>
</gene>
<dbReference type="EMBL" id="LSBJ02000001">
    <property type="protein sequence ID" value="OAQ74245.1"/>
    <property type="molecule type" value="Genomic_DNA"/>
</dbReference>